<dbReference type="PANTHER" id="PTHR37309">
    <property type="entry name" value="SLR0284 PROTEIN"/>
    <property type="match status" value="1"/>
</dbReference>
<evidence type="ECO:0000313" key="2">
    <source>
        <dbReference type="EMBL" id="TCJ29945.1"/>
    </source>
</evidence>
<reference evidence="2 3" key="1">
    <citation type="submission" date="2019-03" db="EMBL/GenBank/DDBJ databases">
        <authorList>
            <person name="Kim M.K.M."/>
        </authorList>
    </citation>
    <scope>NUCLEOTIDE SEQUENCE [LARGE SCALE GENOMIC DNA]</scope>
    <source>
        <strain evidence="2 3">18JY15-6</strain>
    </source>
</reference>
<proteinExistence type="predicted"/>
<accession>A0A4R1CHM1</accession>
<sequence length="117" mass="12743">MAGLAVAAWLFDGIRVEGADWQHQLPPLLGAAVLLGLVSTLVEPVVKFFSFPVIILTIGLFLLVINALMLLLTSWLAEQFDVGFHVEGFWTALFGSVIITLVGSFTRAIVDDDKDRS</sequence>
<keyword evidence="1" id="KW-0812">Transmembrane</keyword>
<feature type="transmembrane region" description="Helical" evidence="1">
    <location>
        <begin position="89"/>
        <end position="110"/>
    </location>
</feature>
<keyword evidence="3" id="KW-1185">Reference proteome</keyword>
<dbReference type="OrthoDB" id="9810847at2"/>
<dbReference type="PANTHER" id="PTHR37309:SF1">
    <property type="entry name" value="SLR0284 PROTEIN"/>
    <property type="match status" value="1"/>
</dbReference>
<evidence type="ECO:0000256" key="1">
    <source>
        <dbReference type="SAM" id="Phobius"/>
    </source>
</evidence>
<organism evidence="2 3">
    <name type="scientific">Nocardioides jejuensis</name>
    <dbReference type="NCBI Taxonomy" id="2502782"/>
    <lineage>
        <taxon>Bacteria</taxon>
        <taxon>Bacillati</taxon>
        <taxon>Actinomycetota</taxon>
        <taxon>Actinomycetes</taxon>
        <taxon>Propionibacteriales</taxon>
        <taxon>Nocardioidaceae</taxon>
        <taxon>Nocardioides</taxon>
    </lineage>
</organism>
<dbReference type="Proteomes" id="UP000295453">
    <property type="component" value="Unassembled WGS sequence"/>
</dbReference>
<evidence type="ECO:0000313" key="3">
    <source>
        <dbReference type="Proteomes" id="UP000295453"/>
    </source>
</evidence>
<comment type="caution">
    <text evidence="2">The sequence shown here is derived from an EMBL/GenBank/DDBJ whole genome shotgun (WGS) entry which is preliminary data.</text>
</comment>
<dbReference type="InterPro" id="IPR007165">
    <property type="entry name" value="Phage_holin_4_2"/>
</dbReference>
<protein>
    <submittedName>
        <fullName evidence="2">Phage holin family protein</fullName>
    </submittedName>
</protein>
<feature type="transmembrane region" description="Helical" evidence="1">
    <location>
        <begin position="28"/>
        <end position="46"/>
    </location>
</feature>
<dbReference type="Pfam" id="PF04020">
    <property type="entry name" value="Phage_holin_4_2"/>
    <property type="match status" value="1"/>
</dbReference>
<dbReference type="EMBL" id="SJZJ01000007">
    <property type="protein sequence ID" value="TCJ29945.1"/>
    <property type="molecule type" value="Genomic_DNA"/>
</dbReference>
<feature type="transmembrane region" description="Helical" evidence="1">
    <location>
        <begin position="53"/>
        <end position="77"/>
    </location>
</feature>
<keyword evidence="1" id="KW-0472">Membrane</keyword>
<keyword evidence="1" id="KW-1133">Transmembrane helix</keyword>
<gene>
    <name evidence="2" type="ORF">EPD65_05940</name>
</gene>
<name>A0A4R1CHM1_9ACTN</name>
<dbReference type="AlphaFoldDB" id="A0A4R1CHM1"/>